<dbReference type="GO" id="GO:0005737">
    <property type="term" value="C:cytoplasm"/>
    <property type="evidence" value="ECO:0007669"/>
    <property type="project" value="UniProtKB-SubCell"/>
</dbReference>
<dbReference type="InterPro" id="IPR044524">
    <property type="entry name" value="Isoase_HisA-like"/>
</dbReference>
<dbReference type="NCBIfam" id="TIGR02129">
    <property type="entry name" value="hisA_euk"/>
    <property type="match status" value="1"/>
</dbReference>
<evidence type="ECO:0000256" key="6">
    <source>
        <dbReference type="ARBA" id="ARBA00022605"/>
    </source>
</evidence>
<evidence type="ECO:0000256" key="3">
    <source>
        <dbReference type="ARBA" id="ARBA00009667"/>
    </source>
</evidence>
<comment type="pathway">
    <text evidence="2 12">Amino-acid biosynthesis; L-histidine biosynthesis; L-histidine from 5-phospho-alpha-D-ribose 1-diphosphate: step 4/9.</text>
</comment>
<dbReference type="Gene3D" id="3.20.20.70">
    <property type="entry name" value="Aldolase class I"/>
    <property type="match status" value="1"/>
</dbReference>
<keyword evidence="7 11" id="KW-0368">Histidine biosynthesis</keyword>
<accession>A0A166ZPD0</accession>
<evidence type="ECO:0000256" key="10">
    <source>
        <dbReference type="ARBA" id="ARBA00031376"/>
    </source>
</evidence>
<dbReference type="SUPFAM" id="SSF51366">
    <property type="entry name" value="Ribulose-phoshate binding barrel"/>
    <property type="match status" value="1"/>
</dbReference>
<comment type="similarity">
    <text evidence="3 11">Belongs to the HisA/HisF family.</text>
</comment>
<comment type="subcellular location">
    <subcellularLocation>
        <location evidence="12">Cytoplasm</location>
    </subcellularLocation>
</comment>
<dbReference type="GO" id="GO:0000105">
    <property type="term" value="P:L-histidine biosynthetic process"/>
    <property type="evidence" value="ECO:0007669"/>
    <property type="project" value="UniProtKB-UniPathway"/>
</dbReference>
<dbReference type="AlphaFoldDB" id="A0A166ZPD0"/>
<dbReference type="InterPro" id="IPR013785">
    <property type="entry name" value="Aldolase_TIM"/>
</dbReference>
<organism evidence="13 14">
    <name type="scientific">Metarhizium rileyi (strain RCEF 4871)</name>
    <name type="common">Nomuraea rileyi</name>
    <dbReference type="NCBI Taxonomy" id="1649241"/>
    <lineage>
        <taxon>Eukaryota</taxon>
        <taxon>Fungi</taxon>
        <taxon>Dikarya</taxon>
        <taxon>Ascomycota</taxon>
        <taxon>Pezizomycotina</taxon>
        <taxon>Sordariomycetes</taxon>
        <taxon>Hypocreomycetidae</taxon>
        <taxon>Hypocreales</taxon>
        <taxon>Clavicipitaceae</taxon>
        <taxon>Metarhizium</taxon>
    </lineage>
</organism>
<keyword evidence="14" id="KW-1185">Reference proteome</keyword>
<dbReference type="OMA" id="IEWNKTH"/>
<dbReference type="InterPro" id="IPR006062">
    <property type="entry name" value="His_biosynth"/>
</dbReference>
<evidence type="ECO:0000256" key="1">
    <source>
        <dbReference type="ARBA" id="ARBA00000901"/>
    </source>
</evidence>
<dbReference type="EMBL" id="AZHC01000027">
    <property type="protein sequence ID" value="OAA38116.1"/>
    <property type="molecule type" value="Genomic_DNA"/>
</dbReference>
<evidence type="ECO:0000313" key="13">
    <source>
        <dbReference type="EMBL" id="OAA38116.1"/>
    </source>
</evidence>
<comment type="caution">
    <text evidence="13">The sequence shown here is derived from an EMBL/GenBank/DDBJ whole genome shotgun (WGS) entry which is preliminary data.</text>
</comment>
<evidence type="ECO:0000256" key="9">
    <source>
        <dbReference type="ARBA" id="ARBA00030547"/>
    </source>
</evidence>
<dbReference type="EC" id="5.3.1.16" evidence="4 12"/>
<dbReference type="InterPro" id="IPR011858">
    <property type="entry name" value="His6/HISN3"/>
</dbReference>
<dbReference type="OrthoDB" id="446074at2759"/>
<name>A0A166ZPD0_METRR</name>
<evidence type="ECO:0000313" key="14">
    <source>
        <dbReference type="Proteomes" id="UP000243498"/>
    </source>
</evidence>
<dbReference type="Pfam" id="PF00977">
    <property type="entry name" value="His_biosynth"/>
    <property type="match status" value="1"/>
</dbReference>
<protein>
    <recommendedName>
        <fullName evidence="5 12">1-(5-phosphoribosyl)-5-[(5-phosphoribosylamino)methylideneamino] imidazole-4-carboxamide isomerase</fullName>
        <ecNumber evidence="4 12">5.3.1.16</ecNumber>
    </recommendedName>
    <alternativeName>
        <fullName evidence="10 12">5-proFAR isomerase</fullName>
    </alternativeName>
    <alternativeName>
        <fullName evidence="9 12">Phosphoribosylformimino-5-aminoimidazole carboxamide ribotide isomerase</fullName>
    </alternativeName>
</protein>
<evidence type="ECO:0000256" key="11">
    <source>
        <dbReference type="RuleBase" id="RU003657"/>
    </source>
</evidence>
<dbReference type="UniPathway" id="UPA00031">
    <property type="reaction ID" value="UER00009"/>
</dbReference>
<dbReference type="InterPro" id="IPR011060">
    <property type="entry name" value="RibuloseP-bd_barrel"/>
</dbReference>
<dbReference type="GO" id="GO:0000162">
    <property type="term" value="P:L-tryptophan biosynthetic process"/>
    <property type="evidence" value="ECO:0007669"/>
    <property type="project" value="TreeGrafter"/>
</dbReference>
<evidence type="ECO:0000256" key="4">
    <source>
        <dbReference type="ARBA" id="ARBA00012550"/>
    </source>
</evidence>
<dbReference type="STRING" id="1081105.A0A166ZPD0"/>
<keyword evidence="6 11" id="KW-0028">Amino-acid biosynthesis</keyword>
<evidence type="ECO:0000256" key="8">
    <source>
        <dbReference type="ARBA" id="ARBA00023235"/>
    </source>
</evidence>
<evidence type="ECO:0000256" key="12">
    <source>
        <dbReference type="RuleBase" id="RU364022"/>
    </source>
</evidence>
<dbReference type="FunFam" id="3.20.20.70:FF:000110">
    <property type="entry name" value="1-(5-phosphoribosyl)-5-[(5-phosphoribosylamino)methylideneamino] imidazole-4-carboxamide isomerase, chloroplastic"/>
    <property type="match status" value="1"/>
</dbReference>
<evidence type="ECO:0000256" key="7">
    <source>
        <dbReference type="ARBA" id="ARBA00023102"/>
    </source>
</evidence>
<proteinExistence type="inferred from homology"/>
<dbReference type="PANTHER" id="PTHR43090">
    <property type="entry name" value="1-(5-PHOSPHORIBOSYL)-5-[(5-PHOSPHORIBOSYLAMINO)METHYLIDENEAMINO] IMIDAZOLE-4-CARBOXAMIDE ISOMERASE"/>
    <property type="match status" value="1"/>
</dbReference>
<dbReference type="PANTHER" id="PTHR43090:SF2">
    <property type="entry name" value="1-(5-PHOSPHORIBOSYL)-5-[(5-PHOSPHORIBOSYLAMINO)METHYLIDENEAMINO] IMIDAZOLE-4-CARBOXAMIDE ISOMERASE"/>
    <property type="match status" value="1"/>
</dbReference>
<dbReference type="CDD" id="cd04723">
    <property type="entry name" value="HisA_HisF"/>
    <property type="match status" value="1"/>
</dbReference>
<evidence type="ECO:0000256" key="2">
    <source>
        <dbReference type="ARBA" id="ARBA00005133"/>
    </source>
</evidence>
<reference evidence="13 14" key="1">
    <citation type="journal article" date="2016" name="Genome Biol. Evol.">
        <title>Divergent and convergent evolution of fungal pathogenicity.</title>
        <authorList>
            <person name="Shang Y."/>
            <person name="Xiao G."/>
            <person name="Zheng P."/>
            <person name="Cen K."/>
            <person name="Zhan S."/>
            <person name="Wang C."/>
        </authorList>
    </citation>
    <scope>NUCLEOTIDE SEQUENCE [LARGE SCALE GENOMIC DNA]</scope>
    <source>
        <strain evidence="13 14">RCEF 4871</strain>
    </source>
</reference>
<dbReference type="Proteomes" id="UP000243498">
    <property type="component" value="Unassembled WGS sequence"/>
</dbReference>
<dbReference type="GO" id="GO:0003949">
    <property type="term" value="F:1-(5-phosphoribosyl)-5-[(5-phosphoribosylamino)methylideneamino]imidazole-4-carboxamide isomerase activity"/>
    <property type="evidence" value="ECO:0007669"/>
    <property type="project" value="UniProtKB-EC"/>
</dbReference>
<keyword evidence="8 12" id="KW-0413">Isomerase</keyword>
<sequence>MTRFRPCIDLHAGQVKQIVGGTLDSTSSALQTNHVSPHPPSYFARLYRDNALDGAHVIMLGPGNTESAKQALQEWPGHLQVGGGINDKNASEWVDAGASKVIITSHLFPEEKFSQPRLDAVLEALGGDKDKLVIDLSCRRRGEDTWFVAMNKWQTITDMEVNQESIKALEPYCSEFLIHAADNEGLQKGIDERLVERLAEWCSIPVTYAGGGRNLKDLDLVKRLSGGKIDLTIGSALDCFGGNGVKFDDCVVWNREQRQE</sequence>
<keyword evidence="12" id="KW-0963">Cytoplasm</keyword>
<comment type="catalytic activity">
    <reaction evidence="1 12">
        <text>1-(5-phospho-beta-D-ribosyl)-5-[(5-phospho-beta-D-ribosylamino)methylideneamino]imidazole-4-carboxamide = 5-[(5-phospho-1-deoxy-D-ribulos-1-ylimino)methylamino]-1-(5-phospho-beta-D-ribosyl)imidazole-4-carboxamide</text>
        <dbReference type="Rhea" id="RHEA:15469"/>
        <dbReference type="ChEBI" id="CHEBI:58435"/>
        <dbReference type="ChEBI" id="CHEBI:58525"/>
        <dbReference type="EC" id="5.3.1.16"/>
    </reaction>
</comment>
<gene>
    <name evidence="13" type="ORF">NOR_06861</name>
</gene>
<evidence type="ECO:0000256" key="5">
    <source>
        <dbReference type="ARBA" id="ARBA00018464"/>
    </source>
</evidence>